<keyword evidence="3" id="KW-1185">Reference proteome</keyword>
<evidence type="ECO:0008006" key="4">
    <source>
        <dbReference type="Google" id="ProtNLM"/>
    </source>
</evidence>
<proteinExistence type="predicted"/>
<dbReference type="EMBL" id="BDQG01000001">
    <property type="protein sequence ID" value="GAW67971.1"/>
    <property type="molecule type" value="Genomic_DNA"/>
</dbReference>
<organism evidence="2 3">
    <name type="scientific">Geoanaerobacter pelophilus</name>
    <dbReference type="NCBI Taxonomy" id="60036"/>
    <lineage>
        <taxon>Bacteria</taxon>
        <taxon>Pseudomonadati</taxon>
        <taxon>Thermodesulfobacteriota</taxon>
        <taxon>Desulfuromonadia</taxon>
        <taxon>Geobacterales</taxon>
        <taxon>Geobacteraceae</taxon>
        <taxon>Geoanaerobacter</taxon>
    </lineage>
</organism>
<evidence type="ECO:0000256" key="1">
    <source>
        <dbReference type="SAM" id="Coils"/>
    </source>
</evidence>
<evidence type="ECO:0000313" key="2">
    <source>
        <dbReference type="EMBL" id="GAW67971.1"/>
    </source>
</evidence>
<protein>
    <recommendedName>
        <fullName evidence="4">Ribbon-helix-helix protein, copG family</fullName>
    </recommendedName>
</protein>
<keyword evidence="1" id="KW-0175">Coiled coil</keyword>
<reference evidence="3" key="2">
    <citation type="submission" date="2017-05" db="EMBL/GenBank/DDBJ databases">
        <title>Draft genome sequence of Geobacter pelophilus, a iron(III)-reducing bacteria.</title>
        <authorList>
            <person name="Aoyagi T."/>
            <person name="Koike H."/>
            <person name="Morita T."/>
            <person name="Sato Y."/>
            <person name="Habe H."/>
            <person name="Hori T."/>
        </authorList>
    </citation>
    <scope>NUCLEOTIDE SEQUENCE [LARGE SCALE GENOMIC DNA]</scope>
    <source>
        <strain evidence="3">Drf2</strain>
    </source>
</reference>
<evidence type="ECO:0000313" key="3">
    <source>
        <dbReference type="Proteomes" id="UP000194153"/>
    </source>
</evidence>
<accession>A0ABQ0MLM5</accession>
<dbReference type="RefSeq" id="WP_085814166.1">
    <property type="nucleotide sequence ID" value="NZ_BDQG01000001.1"/>
</dbReference>
<comment type="caution">
    <text evidence="2">The sequence shown here is derived from an EMBL/GenBank/DDBJ whole genome shotgun (WGS) entry which is preliminary data.</text>
</comment>
<name>A0ABQ0MLM5_9BACT</name>
<dbReference type="Proteomes" id="UP000194153">
    <property type="component" value="Unassembled WGS sequence"/>
</dbReference>
<gene>
    <name evidence="2" type="ORF">GPEL0_01f4084</name>
</gene>
<reference evidence="2 3" key="1">
    <citation type="submission" date="2017-04" db="EMBL/GenBank/DDBJ databases">
        <authorList>
            <consortium name="Geobacter pelophilus Genome Sequencing"/>
            <person name="Aoyagi T."/>
            <person name="Koike H."/>
            <person name="Hori T."/>
        </authorList>
    </citation>
    <scope>NUCLEOTIDE SEQUENCE [LARGE SCALE GENOMIC DNA]</scope>
    <source>
        <strain evidence="2 3">Drf2</strain>
    </source>
</reference>
<feature type="coiled-coil region" evidence="1">
    <location>
        <begin position="52"/>
        <end position="79"/>
    </location>
</feature>
<sequence>MAKTSIRLSPEICRKLEFEARKLGEIGGETVTVSELIRACILENFPEISSRARREKAALVELRDEVSRLRDRHDEFAQDVEKLVQTLSETLPLLATREQVDSLADGIAAAIRTAKLR</sequence>